<evidence type="ECO:0000256" key="2">
    <source>
        <dbReference type="SAM" id="MobiDB-lite"/>
    </source>
</evidence>
<dbReference type="InterPro" id="IPR036908">
    <property type="entry name" value="RlpA-like_sf"/>
</dbReference>
<evidence type="ECO:0000259" key="4">
    <source>
        <dbReference type="Pfam" id="PF06725"/>
    </source>
</evidence>
<organism evidence="5 6">
    <name type="scientific">Salicibibacter kimchii</name>
    <dbReference type="NCBI Taxonomy" id="2099786"/>
    <lineage>
        <taxon>Bacteria</taxon>
        <taxon>Bacillati</taxon>
        <taxon>Bacillota</taxon>
        <taxon>Bacilli</taxon>
        <taxon>Bacillales</taxon>
        <taxon>Bacillaceae</taxon>
        <taxon>Salicibibacter</taxon>
    </lineage>
</organism>
<proteinExistence type="predicted"/>
<dbReference type="GO" id="GO:0009254">
    <property type="term" value="P:peptidoglycan turnover"/>
    <property type="evidence" value="ECO:0007669"/>
    <property type="project" value="InterPro"/>
</dbReference>
<dbReference type="AlphaFoldDB" id="A0A345C279"/>
<dbReference type="InterPro" id="IPR002477">
    <property type="entry name" value="Peptidoglycan-bd-like"/>
</dbReference>
<protein>
    <submittedName>
        <fullName evidence="5">Peptidoglycan-binding protein</fullName>
    </submittedName>
</protein>
<keyword evidence="6" id="KW-1185">Reference proteome</keyword>
<dbReference type="EMBL" id="CP031092">
    <property type="protein sequence ID" value="AXF57310.1"/>
    <property type="molecule type" value="Genomic_DNA"/>
</dbReference>
<name>A0A345C279_9BACI</name>
<accession>A0A345C279</accession>
<dbReference type="CDD" id="cd22786">
    <property type="entry name" value="DPBB_YuiC-like"/>
    <property type="match status" value="1"/>
</dbReference>
<dbReference type="GO" id="GO:0004553">
    <property type="term" value="F:hydrolase activity, hydrolyzing O-glycosyl compounds"/>
    <property type="evidence" value="ECO:0007669"/>
    <property type="project" value="InterPro"/>
</dbReference>
<evidence type="ECO:0000259" key="3">
    <source>
        <dbReference type="Pfam" id="PF01471"/>
    </source>
</evidence>
<feature type="domain" description="Peptidoglycan binding-like" evidence="3">
    <location>
        <begin position="113"/>
        <end position="167"/>
    </location>
</feature>
<dbReference type="Gene3D" id="2.40.40.10">
    <property type="entry name" value="RlpA-like domain"/>
    <property type="match status" value="1"/>
</dbReference>
<dbReference type="Pfam" id="PF06725">
    <property type="entry name" value="3D"/>
    <property type="match status" value="1"/>
</dbReference>
<gene>
    <name evidence="5" type="ORF">DT065_15730</name>
</gene>
<dbReference type="InterPro" id="IPR010611">
    <property type="entry name" value="3D_dom"/>
</dbReference>
<feature type="domain" description="Peptidoglycan binding-like" evidence="3">
    <location>
        <begin position="48"/>
        <end position="103"/>
    </location>
</feature>
<feature type="compositionally biased region" description="Basic and acidic residues" evidence="2">
    <location>
        <begin position="210"/>
        <end position="219"/>
    </location>
</feature>
<dbReference type="SUPFAM" id="SSF50685">
    <property type="entry name" value="Barwin-like endoglucanases"/>
    <property type="match status" value="1"/>
</dbReference>
<evidence type="ECO:0000313" key="5">
    <source>
        <dbReference type="EMBL" id="AXF57310.1"/>
    </source>
</evidence>
<feature type="domain" description="3D" evidence="4">
    <location>
        <begin position="293"/>
        <end position="352"/>
    </location>
</feature>
<dbReference type="InterPro" id="IPR051933">
    <property type="entry name" value="Resuscitation_pf_RpfB"/>
</dbReference>
<dbReference type="SUPFAM" id="SSF47090">
    <property type="entry name" value="PGBD-like"/>
    <property type="match status" value="2"/>
</dbReference>
<reference evidence="5 6" key="1">
    <citation type="journal article" date="2018" name="J. Microbiol.">
        <title>Salicibibacter kimchii gen. nov., sp. nov., a moderately halophilic and alkalitolerant bacterium in the family Bacillaceae, isolated from kimchi.</title>
        <authorList>
            <person name="Jang J.Y."/>
            <person name="Oh Y.J."/>
            <person name="Lim S.K."/>
            <person name="Park H.K."/>
            <person name="Lee C."/>
            <person name="Kim J.Y."/>
            <person name="Lee M.A."/>
            <person name="Choi H.J."/>
        </authorList>
    </citation>
    <scope>NUCLEOTIDE SEQUENCE [LARGE SCALE GENOMIC DNA]</scope>
    <source>
        <strain evidence="5 6">NKC1-1</strain>
    </source>
</reference>
<dbReference type="Pfam" id="PF01471">
    <property type="entry name" value="PG_binding_1"/>
    <property type="match status" value="2"/>
</dbReference>
<dbReference type="InterPro" id="IPR036366">
    <property type="entry name" value="PGBDSf"/>
</dbReference>
<evidence type="ECO:0000313" key="6">
    <source>
        <dbReference type="Proteomes" id="UP000252100"/>
    </source>
</evidence>
<keyword evidence="1" id="KW-0732">Signal</keyword>
<sequence>MLKLQATNRLKNYGLSAVAAGFVFLAGPIAADASDFGGELLTDGIENSHVEQLQDLLIEEGYMQQEDASGAYDNATTDAVTNYQKDQQLLADGLAGVQTLGALKVLEQGDENSLVTDLQETLQETGYYNGSLDGYFDDETRDSVKSFQSDADIAVDGLAGPDTFGVLYYESSEAVEEDVPEDEATEEEATEEGAAAVEEETETTESAEVAVEKETKTTESAEVAVEEETEATESAEATEETNGEASASDDGSSSDAEGETFTMEATAYTADCAGCTGETATGIDLNNNRDANVIAVDPNIIPLGSTVHVEGYGEAVAGDTGGGINGEKIDLHVPTEDEALQFGRQDVEVTVLD</sequence>
<evidence type="ECO:0000256" key="1">
    <source>
        <dbReference type="ARBA" id="ARBA00022729"/>
    </source>
</evidence>
<feature type="compositionally biased region" description="Acidic residues" evidence="2">
    <location>
        <begin position="173"/>
        <end position="205"/>
    </location>
</feature>
<dbReference type="InterPro" id="IPR036365">
    <property type="entry name" value="PGBD-like_sf"/>
</dbReference>
<dbReference type="OrthoDB" id="9798935at2"/>
<feature type="compositionally biased region" description="Low complexity" evidence="2">
    <location>
        <begin position="243"/>
        <end position="255"/>
    </location>
</feature>
<dbReference type="KEGG" id="rue:DT065_15730"/>
<dbReference type="Proteomes" id="UP000252100">
    <property type="component" value="Chromosome"/>
</dbReference>
<dbReference type="GO" id="GO:0019867">
    <property type="term" value="C:outer membrane"/>
    <property type="evidence" value="ECO:0007669"/>
    <property type="project" value="InterPro"/>
</dbReference>
<dbReference type="PANTHER" id="PTHR39160:SF4">
    <property type="entry name" value="RESUSCITATION-PROMOTING FACTOR RPFB"/>
    <property type="match status" value="1"/>
</dbReference>
<dbReference type="RefSeq" id="WP_114375008.1">
    <property type="nucleotide sequence ID" value="NZ_CP031092.1"/>
</dbReference>
<feature type="compositionally biased region" description="Acidic residues" evidence="2">
    <location>
        <begin position="224"/>
        <end position="242"/>
    </location>
</feature>
<dbReference type="Gene3D" id="1.10.101.10">
    <property type="entry name" value="PGBD-like superfamily/PGBD"/>
    <property type="match status" value="2"/>
</dbReference>
<feature type="region of interest" description="Disordered" evidence="2">
    <location>
        <begin position="173"/>
        <end position="258"/>
    </location>
</feature>
<dbReference type="PANTHER" id="PTHR39160">
    <property type="entry name" value="CELL WALL-BINDING PROTEIN YOCH"/>
    <property type="match status" value="1"/>
</dbReference>